<proteinExistence type="predicted"/>
<comment type="caution">
    <text evidence="1">The sequence shown here is derived from an EMBL/GenBank/DDBJ whole genome shotgun (WGS) entry which is preliminary data.</text>
</comment>
<protein>
    <recommendedName>
        <fullName evidence="3">Tetratricopeptide repeat protein</fullName>
    </recommendedName>
</protein>
<name>A0ABW3Y1Q7_9FLAO</name>
<evidence type="ECO:0008006" key="3">
    <source>
        <dbReference type="Google" id="ProtNLM"/>
    </source>
</evidence>
<dbReference type="Proteomes" id="UP001597201">
    <property type="component" value="Unassembled WGS sequence"/>
</dbReference>
<evidence type="ECO:0000313" key="1">
    <source>
        <dbReference type="EMBL" id="MFD1314458.1"/>
    </source>
</evidence>
<keyword evidence="2" id="KW-1185">Reference proteome</keyword>
<reference evidence="2" key="1">
    <citation type="journal article" date="2019" name="Int. J. Syst. Evol. Microbiol.">
        <title>The Global Catalogue of Microorganisms (GCM) 10K type strain sequencing project: providing services to taxonomists for standard genome sequencing and annotation.</title>
        <authorList>
            <consortium name="The Broad Institute Genomics Platform"/>
            <consortium name="The Broad Institute Genome Sequencing Center for Infectious Disease"/>
            <person name="Wu L."/>
            <person name="Ma J."/>
        </authorList>
    </citation>
    <scope>NUCLEOTIDE SEQUENCE [LARGE SCALE GENOMIC DNA]</scope>
    <source>
        <strain evidence="2">CCUG 61485</strain>
    </source>
</reference>
<dbReference type="RefSeq" id="WP_377176079.1">
    <property type="nucleotide sequence ID" value="NZ_JBHTMY010000002.1"/>
</dbReference>
<accession>A0ABW3Y1Q7</accession>
<gene>
    <name evidence="1" type="ORF">ACFQ39_02425</name>
</gene>
<evidence type="ECO:0000313" key="2">
    <source>
        <dbReference type="Proteomes" id="UP001597201"/>
    </source>
</evidence>
<sequence>MTKNDALFRLVKTLSKSEKRQFKLYAGRLGVNAEKNFMALFDVLDKLEEFDEQIILSKTKIKKQQLSNAKAHLYKQILISLRLNPSQQNVKVQIREQLDFATILFNKGLHRQSLKILEKAKANALQNFENNLAYEIVELEKVIESQYITRSLDSRADDLIQESMKLSKSSVLLSKLSNLSLQLYSYMLKKGYAKSKEDYATIKDFFESRIPEYNLKEMGFKEKLFLYKAFLWYSFITQDFLSCYKYSQKWVSLFDENPEMKKVNPVFYLKGVNYLLESLFIIQRIKKFRSVLISFKKEMDQELFTLNDNTSSLASLTYYQNRINLFFLEGEFTKGTEIIPEILKEISLYKKNFDEHHVMIFYYKIASMYFGAEKFDECIFYLNKIIRNKDLTMREDLLCFSRMLSLIAHYEAGYDQNLEEEIKSTFKFLLKMNELYGVQRKVISFLRSLSDIYPHELKSSFVKLYEELKAFENHPYEKRAFMYLDLISWLESKIQGKPVEEVIRQKALLKMK</sequence>
<organism evidence="1 2">
    <name type="scientific">Namhaeicola litoreus</name>
    <dbReference type="NCBI Taxonomy" id="1052145"/>
    <lineage>
        <taxon>Bacteria</taxon>
        <taxon>Pseudomonadati</taxon>
        <taxon>Bacteroidota</taxon>
        <taxon>Flavobacteriia</taxon>
        <taxon>Flavobacteriales</taxon>
        <taxon>Flavobacteriaceae</taxon>
        <taxon>Namhaeicola</taxon>
    </lineage>
</organism>
<dbReference type="EMBL" id="JBHTMY010000002">
    <property type="protein sequence ID" value="MFD1314458.1"/>
    <property type="molecule type" value="Genomic_DNA"/>
</dbReference>